<comment type="caution">
    <text evidence="1">The sequence shown here is derived from an EMBL/GenBank/DDBJ whole genome shotgun (WGS) entry which is preliminary data.</text>
</comment>
<name>A0A2G1VMC3_9FLAO</name>
<protein>
    <submittedName>
        <fullName evidence="1">Uncharacterized protein</fullName>
    </submittedName>
</protein>
<evidence type="ECO:0000313" key="1">
    <source>
        <dbReference type="EMBL" id="PHQ27874.1"/>
    </source>
</evidence>
<proteinExistence type="predicted"/>
<organism evidence="1 2">
    <name type="scientific">Leeuwenhoekiella nanhaiensis</name>
    <dbReference type="NCBI Taxonomy" id="1655491"/>
    <lineage>
        <taxon>Bacteria</taxon>
        <taxon>Pseudomonadati</taxon>
        <taxon>Bacteroidota</taxon>
        <taxon>Flavobacteriia</taxon>
        <taxon>Flavobacteriales</taxon>
        <taxon>Flavobacteriaceae</taxon>
        <taxon>Leeuwenhoekiella</taxon>
    </lineage>
</organism>
<gene>
    <name evidence="1" type="ORF">CJ305_17875</name>
</gene>
<reference evidence="1 2" key="1">
    <citation type="submission" date="2017-08" db="EMBL/GenBank/DDBJ databases">
        <title>The whole genome shortgun sequences of strain Leeuwenhoekiella nanhaiensis G18 from the South China Sea.</title>
        <authorList>
            <person name="Liu Q."/>
        </authorList>
    </citation>
    <scope>NUCLEOTIDE SEQUENCE [LARGE SCALE GENOMIC DNA]</scope>
    <source>
        <strain evidence="1 2">G18</strain>
    </source>
</reference>
<dbReference type="AlphaFoldDB" id="A0A2G1VMC3"/>
<dbReference type="Proteomes" id="UP000229433">
    <property type="component" value="Unassembled WGS sequence"/>
</dbReference>
<dbReference type="RefSeq" id="WP_099647671.1">
    <property type="nucleotide sequence ID" value="NZ_KZ319306.1"/>
</dbReference>
<dbReference type="EMBL" id="NQXA01000026">
    <property type="protein sequence ID" value="PHQ27874.1"/>
    <property type="molecule type" value="Genomic_DNA"/>
</dbReference>
<accession>A0A2G1VMC3</accession>
<sequence>MKPVNNKSFNAFLFGQMDKLDNDQIDVEKAKAQAGLAKQVNNSFRYELDRAEVQMKLAKHNAIYKDGLRLREVESKNFD</sequence>
<evidence type="ECO:0000313" key="2">
    <source>
        <dbReference type="Proteomes" id="UP000229433"/>
    </source>
</evidence>
<keyword evidence="2" id="KW-1185">Reference proteome</keyword>